<dbReference type="Gene3D" id="2.60.120.10">
    <property type="entry name" value="Jelly Rolls"/>
    <property type="match status" value="1"/>
</dbReference>
<dbReference type="CDD" id="cd06990">
    <property type="entry name" value="cupin_DUF861"/>
    <property type="match status" value="1"/>
</dbReference>
<keyword evidence="2" id="KW-1185">Reference proteome</keyword>
<dbReference type="RefSeq" id="WP_166388757.1">
    <property type="nucleotide sequence ID" value="NZ_BAAATT010000003.1"/>
</dbReference>
<name>A0A8J3LBV3_9ACTN</name>
<comment type="caution">
    <text evidence="1">The sequence shown here is derived from an EMBL/GenBank/DDBJ whole genome shotgun (WGS) entry which is preliminary data.</text>
</comment>
<evidence type="ECO:0000313" key="1">
    <source>
        <dbReference type="EMBL" id="GIG16252.1"/>
    </source>
</evidence>
<reference evidence="1" key="1">
    <citation type="submission" date="2021-01" db="EMBL/GenBank/DDBJ databases">
        <title>Whole genome shotgun sequence of Catellatospora methionotrophica NBRC 14553.</title>
        <authorList>
            <person name="Komaki H."/>
            <person name="Tamura T."/>
        </authorList>
    </citation>
    <scope>NUCLEOTIDE SEQUENCE</scope>
    <source>
        <strain evidence="1">NBRC 14553</strain>
    </source>
</reference>
<gene>
    <name evidence="1" type="ORF">Cme02nite_45840</name>
</gene>
<accession>A0A8J3LBV3</accession>
<protein>
    <submittedName>
        <fullName evidence="1">Cupin</fullName>
    </submittedName>
</protein>
<proteinExistence type="predicted"/>
<dbReference type="Proteomes" id="UP000660339">
    <property type="component" value="Unassembled WGS sequence"/>
</dbReference>
<dbReference type="InterPro" id="IPR011051">
    <property type="entry name" value="RmlC_Cupin_sf"/>
</dbReference>
<dbReference type="InterPro" id="IPR014710">
    <property type="entry name" value="RmlC-like_jellyroll"/>
</dbReference>
<organism evidence="1 2">
    <name type="scientific">Catellatospora methionotrophica</name>
    <dbReference type="NCBI Taxonomy" id="121620"/>
    <lineage>
        <taxon>Bacteria</taxon>
        <taxon>Bacillati</taxon>
        <taxon>Actinomycetota</taxon>
        <taxon>Actinomycetes</taxon>
        <taxon>Micromonosporales</taxon>
        <taxon>Micromonosporaceae</taxon>
        <taxon>Catellatospora</taxon>
    </lineage>
</organism>
<sequence length="121" mass="13172">MSGMELKNFDRPDESRQFEGLGRMDLVRVAGKTVGRARFEPGWRWSANVGPIVGTATCQTSHLGYCVSGTMRITMDDDGSTQDFTTGDLVAIKPGHEAVVVGDEPVVFLDFGEIADYAKRA</sequence>
<dbReference type="EMBL" id="BONJ01000026">
    <property type="protein sequence ID" value="GIG16252.1"/>
    <property type="molecule type" value="Genomic_DNA"/>
</dbReference>
<evidence type="ECO:0000313" key="2">
    <source>
        <dbReference type="Proteomes" id="UP000660339"/>
    </source>
</evidence>
<dbReference type="AlphaFoldDB" id="A0A8J3LBV3"/>
<dbReference type="SUPFAM" id="SSF51182">
    <property type="entry name" value="RmlC-like cupins"/>
    <property type="match status" value="1"/>
</dbReference>